<dbReference type="InterPro" id="IPR010775">
    <property type="entry name" value="DUF1365"/>
</dbReference>
<accession>A0A7J6XBE0</accession>
<keyword evidence="3" id="KW-1185">Reference proteome</keyword>
<proteinExistence type="predicted"/>
<protein>
    <submittedName>
        <fullName evidence="2">Gtp-binding protein brassinazole insensitive pale green 2 chloroplastic</fullName>
    </submittedName>
</protein>
<dbReference type="PANTHER" id="PTHR33973:SF4">
    <property type="entry name" value="OS07G0153300 PROTEIN"/>
    <property type="match status" value="1"/>
</dbReference>
<organism evidence="2 3">
    <name type="scientific">Thalictrum thalictroides</name>
    <name type="common">Rue-anemone</name>
    <name type="synonym">Anemone thalictroides</name>
    <dbReference type="NCBI Taxonomy" id="46969"/>
    <lineage>
        <taxon>Eukaryota</taxon>
        <taxon>Viridiplantae</taxon>
        <taxon>Streptophyta</taxon>
        <taxon>Embryophyta</taxon>
        <taxon>Tracheophyta</taxon>
        <taxon>Spermatophyta</taxon>
        <taxon>Magnoliopsida</taxon>
        <taxon>Ranunculales</taxon>
        <taxon>Ranunculaceae</taxon>
        <taxon>Thalictroideae</taxon>
        <taxon>Thalictrum</taxon>
    </lineage>
</organism>
<dbReference type="AlphaFoldDB" id="A0A7J6XBE0"/>
<comment type="caution">
    <text evidence="2">The sequence shown here is derived from an EMBL/GenBank/DDBJ whole genome shotgun (WGS) entry which is preliminary data.</text>
</comment>
<dbReference type="Proteomes" id="UP000554482">
    <property type="component" value="Unassembled WGS sequence"/>
</dbReference>
<evidence type="ECO:0000259" key="1">
    <source>
        <dbReference type="Pfam" id="PF21516"/>
    </source>
</evidence>
<name>A0A7J6XBE0_THATH</name>
<dbReference type="Pfam" id="PF21516">
    <property type="entry name" value="YqeH-like_C"/>
    <property type="match status" value="1"/>
</dbReference>
<reference evidence="2 3" key="1">
    <citation type="submission" date="2020-06" db="EMBL/GenBank/DDBJ databases">
        <title>Transcriptomic and genomic resources for Thalictrum thalictroides and T. hernandezii: Facilitating candidate gene discovery in an emerging model plant lineage.</title>
        <authorList>
            <person name="Arias T."/>
            <person name="Riano-Pachon D.M."/>
            <person name="Di Stilio V.S."/>
        </authorList>
    </citation>
    <scope>NUCLEOTIDE SEQUENCE [LARGE SCALE GENOMIC DNA]</scope>
    <source>
        <strain evidence="3">cv. WT478/WT964</strain>
        <tissue evidence="2">Leaves</tissue>
    </source>
</reference>
<dbReference type="PANTHER" id="PTHR33973">
    <property type="entry name" value="OS07G0153300 PROTEIN"/>
    <property type="match status" value="1"/>
</dbReference>
<evidence type="ECO:0000313" key="2">
    <source>
        <dbReference type="EMBL" id="KAF5207116.1"/>
    </source>
</evidence>
<dbReference type="EMBL" id="JABWDY010001831">
    <property type="protein sequence ID" value="KAF5207116.1"/>
    <property type="molecule type" value="Genomic_DNA"/>
</dbReference>
<sequence>MRLDVEEASAESIYITVWASPYLPLHMGKTENVDTMLEDHFGCQLQPPIGENRAEELGQWVRKEFHVRGNSWDVSSVDVAATGVGWFAVGLKGEAVLGVWTYDGVDVILRNSLIPQRAQFFEIAGFSVSKVVSNADRRPVHHSFRYDARYALLDLDLAPLTLPSSYFHNHLSANQARHITSTTGPVFLLTIPPSVGYEQNPLSVYYCYELEGSVTELKKCIAEVTNTPWGERVSFVFDPHSDIVAKPLHVSPFMDMLGNWSMKANEPGEDLFLEISVQHPKLGDFFTATLTAKRVSSGASSPTLFFWLMPQKVALWIYWQALKLWWKNVQFIQHPRYLYPKYREEASLRNRILQCCQAAEEDENSRLKIDKSHSNIVAAGDTINRWCVWKDAQWPWN</sequence>
<feature type="domain" description="NOA1/YqeH-like C-terminal" evidence="1">
    <location>
        <begin position="15"/>
        <end position="113"/>
    </location>
</feature>
<evidence type="ECO:0000313" key="3">
    <source>
        <dbReference type="Proteomes" id="UP000554482"/>
    </source>
</evidence>
<dbReference type="OrthoDB" id="3340520at2759"/>
<gene>
    <name evidence="2" type="ORF">FRX31_003297</name>
</gene>
<dbReference type="Pfam" id="PF07103">
    <property type="entry name" value="DUF1365"/>
    <property type="match status" value="1"/>
</dbReference>
<dbReference type="InterPro" id="IPR048422">
    <property type="entry name" value="NOA1/YqeH-like_C"/>
</dbReference>